<organism evidence="1 3">
    <name type="scientific">Didymodactylos carnosus</name>
    <dbReference type="NCBI Taxonomy" id="1234261"/>
    <lineage>
        <taxon>Eukaryota</taxon>
        <taxon>Metazoa</taxon>
        <taxon>Spiralia</taxon>
        <taxon>Gnathifera</taxon>
        <taxon>Rotifera</taxon>
        <taxon>Eurotatoria</taxon>
        <taxon>Bdelloidea</taxon>
        <taxon>Philodinida</taxon>
        <taxon>Philodinidae</taxon>
        <taxon>Didymodactylos</taxon>
    </lineage>
</organism>
<dbReference type="OrthoDB" id="10158571at2759"/>
<evidence type="ECO:0000313" key="3">
    <source>
        <dbReference type="Proteomes" id="UP000663829"/>
    </source>
</evidence>
<dbReference type="Proteomes" id="UP000681722">
    <property type="component" value="Unassembled WGS sequence"/>
</dbReference>
<evidence type="ECO:0000313" key="1">
    <source>
        <dbReference type="EMBL" id="CAF1497288.1"/>
    </source>
</evidence>
<dbReference type="EMBL" id="CAJNOQ010022165">
    <property type="protein sequence ID" value="CAF1497288.1"/>
    <property type="molecule type" value="Genomic_DNA"/>
</dbReference>
<name>A0A815SWF1_9BILA</name>
<keyword evidence="3" id="KW-1185">Reference proteome</keyword>
<dbReference type="AlphaFoldDB" id="A0A815SWF1"/>
<proteinExistence type="predicted"/>
<protein>
    <submittedName>
        <fullName evidence="1">Uncharacterized protein</fullName>
    </submittedName>
</protein>
<evidence type="ECO:0000313" key="2">
    <source>
        <dbReference type="EMBL" id="CAF4359520.1"/>
    </source>
</evidence>
<gene>
    <name evidence="1" type="ORF">GPM918_LOCUS36525</name>
    <name evidence="2" type="ORF">SRO942_LOCUS37265</name>
</gene>
<sequence>MQSTDLNLIISNAHEVGCANIGLISSSEVHRVILTKVFSIPENRLVLISDTMRQRLGLNMNKTLPPHSFGSWIDNIIPSRGPYQTCEDVHLSVDPITYRLKSIAYPVLVPDLPVDFVLGTLFFNELNLIWSSSLNRLITRREEEEDREEEVRRQTYRNIL</sequence>
<dbReference type="EMBL" id="CAJOBC010087671">
    <property type="protein sequence ID" value="CAF4359520.1"/>
    <property type="molecule type" value="Genomic_DNA"/>
</dbReference>
<accession>A0A815SWF1</accession>
<dbReference type="Proteomes" id="UP000663829">
    <property type="component" value="Unassembled WGS sequence"/>
</dbReference>
<comment type="caution">
    <text evidence="1">The sequence shown here is derived from an EMBL/GenBank/DDBJ whole genome shotgun (WGS) entry which is preliminary data.</text>
</comment>
<reference evidence="1" key="1">
    <citation type="submission" date="2021-02" db="EMBL/GenBank/DDBJ databases">
        <authorList>
            <person name="Nowell W R."/>
        </authorList>
    </citation>
    <scope>NUCLEOTIDE SEQUENCE</scope>
</reference>